<name>A0A6S7KFI9_PARCT</name>
<proteinExistence type="predicted"/>
<dbReference type="EMBL" id="CACRXK020027334">
    <property type="protein sequence ID" value="CAB4040840.1"/>
    <property type="molecule type" value="Genomic_DNA"/>
</dbReference>
<gene>
    <name evidence="1" type="ORF">PACLA_8A063938</name>
</gene>
<protein>
    <submittedName>
        <fullName evidence="1">Uncharacterized protein</fullName>
    </submittedName>
</protein>
<dbReference type="AlphaFoldDB" id="A0A6S7KFI9"/>
<reference evidence="1" key="1">
    <citation type="submission" date="2020-04" db="EMBL/GenBank/DDBJ databases">
        <authorList>
            <person name="Alioto T."/>
            <person name="Alioto T."/>
            <person name="Gomez Garrido J."/>
        </authorList>
    </citation>
    <scope>NUCLEOTIDE SEQUENCE</scope>
    <source>
        <strain evidence="1">A484AB</strain>
    </source>
</reference>
<comment type="caution">
    <text evidence="1">The sequence shown here is derived from an EMBL/GenBank/DDBJ whole genome shotgun (WGS) entry which is preliminary data.</text>
</comment>
<accession>A0A6S7KFI9</accession>
<dbReference type="Proteomes" id="UP001152795">
    <property type="component" value="Unassembled WGS sequence"/>
</dbReference>
<evidence type="ECO:0000313" key="2">
    <source>
        <dbReference type="Proteomes" id="UP001152795"/>
    </source>
</evidence>
<feature type="non-terminal residue" evidence="1">
    <location>
        <position position="1"/>
    </location>
</feature>
<dbReference type="OrthoDB" id="676979at2759"/>
<organism evidence="1 2">
    <name type="scientific">Paramuricea clavata</name>
    <name type="common">Red gorgonian</name>
    <name type="synonym">Violescent sea-whip</name>
    <dbReference type="NCBI Taxonomy" id="317549"/>
    <lineage>
        <taxon>Eukaryota</taxon>
        <taxon>Metazoa</taxon>
        <taxon>Cnidaria</taxon>
        <taxon>Anthozoa</taxon>
        <taxon>Octocorallia</taxon>
        <taxon>Malacalcyonacea</taxon>
        <taxon>Plexauridae</taxon>
        <taxon>Paramuricea</taxon>
    </lineage>
</organism>
<keyword evidence="2" id="KW-1185">Reference proteome</keyword>
<sequence length="132" mass="14893">MEPEGYVFNKPVTVLLSHCAAQDGAYADYYDLTIQKLGKECEDLKTEQLGKPKDLPEKTVSDFCDIFEYLPLAQTSITEASTLVATTRIRSEEIILVPDEMYVYPRSYGNESDLEIIFPVGAVEEECRLTVQ</sequence>
<evidence type="ECO:0000313" key="1">
    <source>
        <dbReference type="EMBL" id="CAB4040840.1"/>
    </source>
</evidence>